<dbReference type="PROSITE" id="PS50191">
    <property type="entry name" value="CRAL_TRIO"/>
    <property type="match status" value="1"/>
</dbReference>
<dbReference type="SUPFAM" id="SSF52087">
    <property type="entry name" value="CRAL/TRIO domain"/>
    <property type="match status" value="1"/>
</dbReference>
<dbReference type="InterPro" id="IPR052432">
    <property type="entry name" value="PITP/CRAL-TRIO"/>
</dbReference>
<accession>A0A443HY37</accession>
<dbReference type="Proteomes" id="UP000283841">
    <property type="component" value="Unassembled WGS sequence"/>
</dbReference>
<reference evidence="3 4" key="1">
    <citation type="journal article" date="2018" name="Front. Microbiol.">
        <title>Genomic and genetic insights into a cosmopolitan fungus, Paecilomyces variotii (Eurotiales).</title>
        <authorList>
            <person name="Urquhart A.S."/>
            <person name="Mondo S.J."/>
            <person name="Makela M.R."/>
            <person name="Hane J.K."/>
            <person name="Wiebenga A."/>
            <person name="He G."/>
            <person name="Mihaltcheva S."/>
            <person name="Pangilinan J."/>
            <person name="Lipzen A."/>
            <person name="Barry K."/>
            <person name="de Vries R.P."/>
            <person name="Grigoriev I.V."/>
            <person name="Idnurm A."/>
        </authorList>
    </citation>
    <scope>NUCLEOTIDE SEQUENCE [LARGE SCALE GENOMIC DNA]</scope>
    <source>
        <strain evidence="3 4">CBS 101075</strain>
    </source>
</reference>
<evidence type="ECO:0000259" key="2">
    <source>
        <dbReference type="PROSITE" id="PS50191"/>
    </source>
</evidence>
<gene>
    <name evidence="3" type="ORF">C8Q69DRAFT_443081</name>
</gene>
<proteinExistence type="predicted"/>
<feature type="domain" description="CRAL-TRIO" evidence="2">
    <location>
        <begin position="314"/>
        <end position="477"/>
    </location>
</feature>
<evidence type="ECO:0000313" key="4">
    <source>
        <dbReference type="Proteomes" id="UP000283841"/>
    </source>
</evidence>
<dbReference type="PANTHER" id="PTHR46590:SF1">
    <property type="entry name" value="PHOSPHATIDYLINOSITOL TRANSFER PROTEIN CSR1"/>
    <property type="match status" value="1"/>
</dbReference>
<dbReference type="Pfam" id="PF03765">
    <property type="entry name" value="CRAL_TRIO_N"/>
    <property type="match status" value="1"/>
</dbReference>
<feature type="compositionally biased region" description="Low complexity" evidence="1">
    <location>
        <begin position="172"/>
        <end position="182"/>
    </location>
</feature>
<dbReference type="InterPro" id="IPR036865">
    <property type="entry name" value="CRAL-TRIO_dom_sf"/>
</dbReference>
<dbReference type="SMART" id="SM00516">
    <property type="entry name" value="SEC14"/>
    <property type="match status" value="1"/>
</dbReference>
<dbReference type="EMBL" id="RCNU01000003">
    <property type="protein sequence ID" value="RWQ96664.1"/>
    <property type="molecule type" value="Genomic_DNA"/>
</dbReference>
<dbReference type="InterPro" id="IPR001251">
    <property type="entry name" value="CRAL-TRIO_dom"/>
</dbReference>
<dbReference type="SMART" id="SM01100">
    <property type="entry name" value="CRAL_TRIO_N"/>
    <property type="match status" value="1"/>
</dbReference>
<dbReference type="SUPFAM" id="SSF46938">
    <property type="entry name" value="CRAL/TRIO N-terminal domain"/>
    <property type="match status" value="1"/>
</dbReference>
<evidence type="ECO:0000256" key="1">
    <source>
        <dbReference type="SAM" id="MobiDB-lite"/>
    </source>
</evidence>
<sequence length="617" mass="69275">MRACFLGRLGVPFSEKFQVHSLRTSARVSRLPLYRVYRPSDQGANFPRNLPRAISTQSRPRSSGFNQPRQASSFWTITFALLAVCGGLVVKDIYSKSFTTSETTRQPAQSLPPRRQDFLGVIDTLKMSSDEIPPGCVGNLTPEQEKKLQELWVMVLKVCGVKVPEDIDRRASVASATPSSPTQDKKKTKRKSFFWGRGNEEDTNEDTASVTSGISGIKLDGDDKHGQNKEFQQALAEIKPEELRVALWSMTKQDNPDALLLRFLRARKWDVSKALVMLISTLRWRLKEMHVDDEIVRKGEGNAALQSQSSDPAEKKAGEEFMTQLRMGKSFAHGIDRNGRPICYVRVRLHKGSEQSAETMERFTVLLIESTRMMLAPPVETAAIVFDMTDFTLANMDYHPVKFIIKCFEANYPESLGAILIHKAPWIFSGIWKIIRGWLDPVVAAKVNFTNSVEDLEQFIPRDRIIKELGGDEDWEYKYVEPTAEENARMEDTATREKLLAKRQQLSDELQAATLSWVTAAKAGNKDLEAAEQAKRAELIKRLREEYWELDPYIRARTIMDRTGCLLEGGKIQFYPERNAASTNGVSTDGETTIAEEKVAAVSADGVASPNGTAITA</sequence>
<keyword evidence="4" id="KW-1185">Reference proteome</keyword>
<feature type="region of interest" description="Disordered" evidence="1">
    <location>
        <begin position="44"/>
        <end position="67"/>
    </location>
</feature>
<name>A0A443HY37_BYSSP</name>
<dbReference type="VEuPathDB" id="FungiDB:C8Q69DRAFT_443081"/>
<dbReference type="RefSeq" id="XP_028486309.1">
    <property type="nucleotide sequence ID" value="XM_028628891.1"/>
</dbReference>
<evidence type="ECO:0000313" key="3">
    <source>
        <dbReference type="EMBL" id="RWQ96664.1"/>
    </source>
</evidence>
<dbReference type="InterPro" id="IPR036273">
    <property type="entry name" value="CRAL/TRIO_N_dom_sf"/>
</dbReference>
<dbReference type="Gene3D" id="3.40.525.10">
    <property type="entry name" value="CRAL-TRIO lipid binding domain"/>
    <property type="match status" value="1"/>
</dbReference>
<comment type="caution">
    <text evidence="3">The sequence shown here is derived from an EMBL/GenBank/DDBJ whole genome shotgun (WGS) entry which is preliminary data.</text>
</comment>
<dbReference type="STRING" id="264951.A0A443HY37"/>
<feature type="region of interest" description="Disordered" evidence="1">
    <location>
        <begin position="170"/>
        <end position="225"/>
    </location>
</feature>
<dbReference type="Pfam" id="PF00650">
    <property type="entry name" value="CRAL_TRIO"/>
    <property type="match status" value="1"/>
</dbReference>
<protein>
    <submittedName>
        <fullName evidence="3">CRAL/TRIO domain protein</fullName>
    </submittedName>
</protein>
<organism evidence="3 4">
    <name type="scientific">Byssochlamys spectabilis</name>
    <name type="common">Paecilomyces variotii</name>
    <dbReference type="NCBI Taxonomy" id="264951"/>
    <lineage>
        <taxon>Eukaryota</taxon>
        <taxon>Fungi</taxon>
        <taxon>Dikarya</taxon>
        <taxon>Ascomycota</taxon>
        <taxon>Pezizomycotina</taxon>
        <taxon>Eurotiomycetes</taxon>
        <taxon>Eurotiomycetidae</taxon>
        <taxon>Eurotiales</taxon>
        <taxon>Thermoascaceae</taxon>
        <taxon>Paecilomyces</taxon>
    </lineage>
</organism>
<dbReference type="GeneID" id="39598168"/>
<dbReference type="CDD" id="cd00170">
    <property type="entry name" value="SEC14"/>
    <property type="match status" value="1"/>
</dbReference>
<dbReference type="PANTHER" id="PTHR46590">
    <property type="entry name" value="PHOSPHATIDYLINOSITOL TRANSFER PROTEIN CSR1-RELATED"/>
    <property type="match status" value="1"/>
</dbReference>
<dbReference type="AlphaFoldDB" id="A0A443HY37"/>
<dbReference type="InterPro" id="IPR011074">
    <property type="entry name" value="CRAL/TRIO_N_dom"/>
</dbReference>
<feature type="compositionally biased region" description="Polar residues" evidence="1">
    <location>
        <begin position="54"/>
        <end position="67"/>
    </location>
</feature>